<keyword evidence="5" id="KW-1185">Reference proteome</keyword>
<reference evidence="5" key="1">
    <citation type="journal article" date="2019" name="Int. J. Syst. Evol. Microbiol.">
        <title>The Global Catalogue of Microorganisms (GCM) 10K type strain sequencing project: providing services to taxonomists for standard genome sequencing and annotation.</title>
        <authorList>
            <consortium name="The Broad Institute Genomics Platform"/>
            <consortium name="The Broad Institute Genome Sequencing Center for Infectious Disease"/>
            <person name="Wu L."/>
            <person name="Ma J."/>
        </authorList>
    </citation>
    <scope>NUCLEOTIDE SEQUENCE [LARGE SCALE GENOMIC DNA]</scope>
    <source>
        <strain evidence="5">CCUG 57942</strain>
    </source>
</reference>
<proteinExistence type="inferred from homology"/>
<accession>A0ABW4ZA27</accession>
<organism evidence="4 5">
    <name type="scientific">Rubritalea tangerina</name>
    <dbReference type="NCBI Taxonomy" id="430798"/>
    <lineage>
        <taxon>Bacteria</taxon>
        <taxon>Pseudomonadati</taxon>
        <taxon>Verrucomicrobiota</taxon>
        <taxon>Verrucomicrobiia</taxon>
        <taxon>Verrucomicrobiales</taxon>
        <taxon>Rubritaleaceae</taxon>
        <taxon>Rubritalea</taxon>
    </lineage>
</organism>
<dbReference type="EC" id="3.1.3.2" evidence="1"/>
<dbReference type="InterPro" id="IPR000326">
    <property type="entry name" value="PAP2/HPO"/>
</dbReference>
<gene>
    <name evidence="4" type="ORF">ACFSW8_07570</name>
</gene>
<keyword evidence="1" id="KW-0378">Hydrolase</keyword>
<keyword evidence="2" id="KW-0732">Signal</keyword>
<comment type="caution">
    <text evidence="4">The sequence shown here is derived from an EMBL/GenBank/DDBJ whole genome shotgun (WGS) entry which is preliminary data.</text>
</comment>
<protein>
    <recommendedName>
        <fullName evidence="1">Acid phosphatase</fullName>
        <ecNumber evidence="1">3.1.3.2</ecNumber>
    </recommendedName>
</protein>
<dbReference type="InterPro" id="IPR001011">
    <property type="entry name" value="Acid_Pase_classA_bac"/>
</dbReference>
<evidence type="ECO:0000313" key="4">
    <source>
        <dbReference type="EMBL" id="MFD2158750.1"/>
    </source>
</evidence>
<name>A0ABW4ZA27_9BACT</name>
<feature type="chain" id="PRO_5046322812" description="Acid phosphatase" evidence="2">
    <location>
        <begin position="18"/>
        <end position="240"/>
    </location>
</feature>
<comment type="similarity">
    <text evidence="1">Belongs to the class A bacterial acid phosphatase family.</text>
</comment>
<comment type="catalytic activity">
    <reaction evidence="1">
        <text>a phosphate monoester + H2O = an alcohol + phosphate</text>
        <dbReference type="Rhea" id="RHEA:15017"/>
        <dbReference type="ChEBI" id="CHEBI:15377"/>
        <dbReference type="ChEBI" id="CHEBI:30879"/>
        <dbReference type="ChEBI" id="CHEBI:43474"/>
        <dbReference type="ChEBI" id="CHEBI:67140"/>
        <dbReference type="EC" id="3.1.3.2"/>
    </reaction>
</comment>
<evidence type="ECO:0000259" key="3">
    <source>
        <dbReference type="Pfam" id="PF01569"/>
    </source>
</evidence>
<feature type="domain" description="Phosphatidic acid phosphatase type 2/haloperoxidase" evidence="3">
    <location>
        <begin position="130"/>
        <end position="220"/>
    </location>
</feature>
<dbReference type="Gene3D" id="1.20.144.10">
    <property type="entry name" value="Phosphatidic acid phosphatase type 2/haloperoxidase"/>
    <property type="match status" value="1"/>
</dbReference>
<dbReference type="SUPFAM" id="SSF48317">
    <property type="entry name" value="Acid phosphatase/Vanadium-dependent haloperoxidase"/>
    <property type="match status" value="1"/>
</dbReference>
<dbReference type="Proteomes" id="UP001597389">
    <property type="component" value="Unassembled WGS sequence"/>
</dbReference>
<evidence type="ECO:0000313" key="5">
    <source>
        <dbReference type="Proteomes" id="UP001597389"/>
    </source>
</evidence>
<feature type="signal peptide" evidence="2">
    <location>
        <begin position="1"/>
        <end position="17"/>
    </location>
</feature>
<dbReference type="InterPro" id="IPR036938">
    <property type="entry name" value="PAP2/HPO_sf"/>
</dbReference>
<sequence>MIRSFFFTLTLATSLSASENLVFSNTQNWNPKYLQASKENPRFLNPNWQTRFLPTPPPSNTSSETRKELNNLLKLQTLRTPADTKQIKQEIKPSGHQYLNYFPLSPAAKLEKPHTYQLLHNANLELAKVVFYFKAHFNRVRPSYLETSLRTSIPNPKHPAYPSGHATQAMTFALLLAELQPQQKNALVKSAKSIAHNREIAGVHYASDSQAGFTLAQSLVKEWLQNPDFKTLIAHAQSEW</sequence>
<dbReference type="RefSeq" id="WP_377177869.1">
    <property type="nucleotide sequence ID" value="NZ_JBHUJB010000033.1"/>
</dbReference>
<dbReference type="CDD" id="cd03380">
    <property type="entry name" value="PAP2_like_1"/>
    <property type="match status" value="1"/>
</dbReference>
<dbReference type="EMBL" id="JBHUJB010000033">
    <property type="protein sequence ID" value="MFD2158750.1"/>
    <property type="molecule type" value="Genomic_DNA"/>
</dbReference>
<evidence type="ECO:0000256" key="2">
    <source>
        <dbReference type="SAM" id="SignalP"/>
    </source>
</evidence>
<evidence type="ECO:0000256" key="1">
    <source>
        <dbReference type="PIRNR" id="PIRNR000897"/>
    </source>
</evidence>
<dbReference type="PIRSF" id="PIRSF000897">
    <property type="entry name" value="Acid_Ptase_ClsA"/>
    <property type="match status" value="1"/>
</dbReference>
<dbReference type="Pfam" id="PF01569">
    <property type="entry name" value="PAP2"/>
    <property type="match status" value="1"/>
</dbReference>